<gene>
    <name evidence="10 12" type="primary">engB</name>
    <name evidence="12" type="ORF">DK880_00721</name>
</gene>
<evidence type="ECO:0000256" key="9">
    <source>
        <dbReference type="ARBA" id="ARBA00023306"/>
    </source>
</evidence>
<comment type="similarity">
    <text evidence="2 10">Belongs to the TRAFAC class TrmE-Era-EngA-EngB-Septin-like GTPase superfamily. EngB GTPase family.</text>
</comment>
<dbReference type="NCBIfam" id="TIGR03598">
    <property type="entry name" value="GTPase_YsxC"/>
    <property type="match status" value="1"/>
</dbReference>
<feature type="domain" description="EngB-type G" evidence="11">
    <location>
        <begin position="22"/>
        <end position="196"/>
    </location>
</feature>
<evidence type="ECO:0000256" key="1">
    <source>
        <dbReference type="ARBA" id="ARBA00001946"/>
    </source>
</evidence>
<dbReference type="PANTHER" id="PTHR11649:SF13">
    <property type="entry name" value="ENGB-TYPE G DOMAIN-CONTAINING PROTEIN"/>
    <property type="match status" value="1"/>
</dbReference>
<organism evidence="12 13">
    <name type="scientific">Candidatus Cardinium hertigii</name>
    <dbReference type="NCBI Taxonomy" id="247481"/>
    <lineage>
        <taxon>Bacteria</taxon>
        <taxon>Pseudomonadati</taxon>
        <taxon>Bacteroidota</taxon>
        <taxon>Cytophagia</taxon>
        <taxon>Cytophagales</taxon>
        <taxon>Amoebophilaceae</taxon>
        <taxon>Candidatus Cardinium</taxon>
    </lineage>
</organism>
<protein>
    <recommendedName>
        <fullName evidence="10">Probable GTP-binding protein EngB</fullName>
    </recommendedName>
</protein>
<dbReference type="InterPro" id="IPR019987">
    <property type="entry name" value="GTP-bd_ribosome_bio_YsxC"/>
</dbReference>
<dbReference type="HAMAP" id="MF_00321">
    <property type="entry name" value="GTPase_EngB"/>
    <property type="match status" value="1"/>
</dbReference>
<evidence type="ECO:0000259" key="11">
    <source>
        <dbReference type="PROSITE" id="PS51706"/>
    </source>
</evidence>
<keyword evidence="4" id="KW-0479">Metal-binding</keyword>
<dbReference type="EMBL" id="CP029619">
    <property type="protein sequence ID" value="AWN82031.1"/>
    <property type="molecule type" value="Genomic_DNA"/>
</dbReference>
<dbReference type="AlphaFoldDB" id="A0A2Z3L9I3"/>
<evidence type="ECO:0000256" key="2">
    <source>
        <dbReference type="ARBA" id="ARBA00009638"/>
    </source>
</evidence>
<dbReference type="KEGG" id="cher:DK880_00721"/>
<dbReference type="GO" id="GO:0005525">
    <property type="term" value="F:GTP binding"/>
    <property type="evidence" value="ECO:0007669"/>
    <property type="project" value="UniProtKB-UniRule"/>
</dbReference>
<dbReference type="SUPFAM" id="SSF52540">
    <property type="entry name" value="P-loop containing nucleoside triphosphate hydrolases"/>
    <property type="match status" value="1"/>
</dbReference>
<name>A0A2Z3L9I3_9BACT</name>
<proteinExistence type="inferred from homology"/>
<evidence type="ECO:0000256" key="10">
    <source>
        <dbReference type="HAMAP-Rule" id="MF_00321"/>
    </source>
</evidence>
<dbReference type="PROSITE" id="PS51706">
    <property type="entry name" value="G_ENGB"/>
    <property type="match status" value="1"/>
</dbReference>
<dbReference type="GO" id="GO:0046872">
    <property type="term" value="F:metal ion binding"/>
    <property type="evidence" value="ECO:0007669"/>
    <property type="project" value="UniProtKB-KW"/>
</dbReference>
<evidence type="ECO:0000256" key="8">
    <source>
        <dbReference type="ARBA" id="ARBA00023210"/>
    </source>
</evidence>
<keyword evidence="13" id="KW-1185">Reference proteome</keyword>
<evidence type="ECO:0000256" key="3">
    <source>
        <dbReference type="ARBA" id="ARBA00022618"/>
    </source>
</evidence>
<dbReference type="Pfam" id="PF01926">
    <property type="entry name" value="MMR_HSR1"/>
    <property type="match status" value="1"/>
</dbReference>
<keyword evidence="8 10" id="KW-0717">Septation</keyword>
<keyword evidence="9 10" id="KW-0131">Cell cycle</keyword>
<evidence type="ECO:0000256" key="7">
    <source>
        <dbReference type="ARBA" id="ARBA00023134"/>
    </source>
</evidence>
<evidence type="ECO:0000256" key="5">
    <source>
        <dbReference type="ARBA" id="ARBA00022741"/>
    </source>
</evidence>
<keyword evidence="6" id="KW-0460">Magnesium</keyword>
<dbReference type="GO" id="GO:0000917">
    <property type="term" value="P:division septum assembly"/>
    <property type="evidence" value="ECO:0007669"/>
    <property type="project" value="UniProtKB-KW"/>
</dbReference>
<evidence type="ECO:0000256" key="6">
    <source>
        <dbReference type="ARBA" id="ARBA00022842"/>
    </source>
</evidence>
<evidence type="ECO:0000313" key="13">
    <source>
        <dbReference type="Proteomes" id="UP000245872"/>
    </source>
</evidence>
<sequence>MKIHTIQFVSSSIHYQQCPQDHKPEIAFMGRSNVGKSSLINALLNRKQLAKVSKTAGKTGCINHYLVNNQFHLVDLPGYGWAAVSHTTQTKWKKMIAAYLLHRTQLLSTFLLIDAKLTPQPIDLTCMRWLGLNHIPFSIILTKSDKKNKSIVHKNHQIFLHTLAQEWATLPPIFFVSAHDQLGLDNVRTYMQAITS</sequence>
<keyword evidence="7 10" id="KW-0342">GTP-binding</keyword>
<dbReference type="InterPro" id="IPR006073">
    <property type="entry name" value="GTP-bd"/>
</dbReference>
<dbReference type="InterPro" id="IPR027417">
    <property type="entry name" value="P-loop_NTPase"/>
</dbReference>
<comment type="cofactor">
    <cofactor evidence="1">
        <name>Mg(2+)</name>
        <dbReference type="ChEBI" id="CHEBI:18420"/>
    </cofactor>
</comment>
<accession>A0A2Z3L9I3</accession>
<keyword evidence="5 10" id="KW-0547">Nucleotide-binding</keyword>
<dbReference type="RefSeq" id="WP_109997430.1">
    <property type="nucleotide sequence ID" value="NZ_CP029619.1"/>
</dbReference>
<evidence type="ECO:0000313" key="12">
    <source>
        <dbReference type="EMBL" id="AWN82031.1"/>
    </source>
</evidence>
<dbReference type="Gene3D" id="3.40.50.300">
    <property type="entry name" value="P-loop containing nucleotide triphosphate hydrolases"/>
    <property type="match status" value="1"/>
</dbReference>
<dbReference type="InterPro" id="IPR030393">
    <property type="entry name" value="G_ENGB_dom"/>
</dbReference>
<dbReference type="Proteomes" id="UP000245872">
    <property type="component" value="Chromosome"/>
</dbReference>
<dbReference type="PANTHER" id="PTHR11649">
    <property type="entry name" value="MSS1/TRME-RELATED GTP-BINDING PROTEIN"/>
    <property type="match status" value="1"/>
</dbReference>
<comment type="function">
    <text evidence="10">Necessary for normal cell division and for the maintenance of normal septation.</text>
</comment>
<keyword evidence="3 10" id="KW-0132">Cell division</keyword>
<dbReference type="CDD" id="cd01876">
    <property type="entry name" value="YihA_EngB"/>
    <property type="match status" value="1"/>
</dbReference>
<dbReference type="OrthoDB" id="9804921at2"/>
<evidence type="ECO:0000256" key="4">
    <source>
        <dbReference type="ARBA" id="ARBA00022723"/>
    </source>
</evidence>
<reference evidence="12 13" key="1">
    <citation type="submission" date="2018-05" db="EMBL/GenBank/DDBJ databases">
        <title>Candidatus Cardinium hertigii Genome Assembly.</title>
        <authorList>
            <person name="Showmaker K.C."/>
            <person name="Walden K.O."/>
            <person name="Fields C.J."/>
            <person name="Lambert K.N."/>
            <person name="Hudson M.E."/>
        </authorList>
    </citation>
    <scope>NUCLEOTIDE SEQUENCE [LARGE SCALE GENOMIC DNA]</scope>
    <source>
        <strain evidence="13">cHgTN10</strain>
    </source>
</reference>